<evidence type="ECO:0000259" key="2">
    <source>
        <dbReference type="Pfam" id="PF00632"/>
    </source>
</evidence>
<dbReference type="InterPro" id="IPR000569">
    <property type="entry name" value="HECT_dom"/>
</dbReference>
<evidence type="ECO:0000313" key="4">
    <source>
        <dbReference type="Proteomes" id="UP001159405"/>
    </source>
</evidence>
<feature type="non-terminal residue" evidence="3">
    <location>
        <position position="1"/>
    </location>
</feature>
<feature type="domain" description="HECT" evidence="2">
    <location>
        <begin position="313"/>
        <end position="397"/>
    </location>
</feature>
<organism evidence="3 4">
    <name type="scientific">Porites lobata</name>
    <dbReference type="NCBI Taxonomy" id="104759"/>
    <lineage>
        <taxon>Eukaryota</taxon>
        <taxon>Metazoa</taxon>
        <taxon>Cnidaria</taxon>
        <taxon>Anthozoa</taxon>
        <taxon>Hexacorallia</taxon>
        <taxon>Scleractinia</taxon>
        <taxon>Fungiina</taxon>
        <taxon>Poritidae</taxon>
        <taxon>Porites</taxon>
    </lineage>
</organism>
<comment type="caution">
    <text evidence="3">The sequence shown here is derived from an EMBL/GenBank/DDBJ whole genome shotgun (WGS) entry which is preliminary data.</text>
</comment>
<keyword evidence="1" id="KW-0833">Ubl conjugation pathway</keyword>
<dbReference type="InterPro" id="IPR035983">
    <property type="entry name" value="Hect_E3_ubiquitin_ligase"/>
</dbReference>
<dbReference type="Gene3D" id="3.30.2410.10">
    <property type="entry name" value="Hect, E3 ligase catalytic domain"/>
    <property type="match status" value="1"/>
</dbReference>
<evidence type="ECO:0000313" key="3">
    <source>
        <dbReference type="EMBL" id="CAH3171843.1"/>
    </source>
</evidence>
<reference evidence="3 4" key="1">
    <citation type="submission" date="2022-05" db="EMBL/GenBank/DDBJ databases">
        <authorList>
            <consortium name="Genoscope - CEA"/>
            <person name="William W."/>
        </authorList>
    </citation>
    <scope>NUCLEOTIDE SEQUENCE [LARGE SCALE GENOMIC DNA]</scope>
</reference>
<protein>
    <recommendedName>
        <fullName evidence="2">HECT domain-containing protein</fullName>
    </recommendedName>
</protein>
<dbReference type="Proteomes" id="UP001159405">
    <property type="component" value="Unassembled WGS sequence"/>
</dbReference>
<dbReference type="Pfam" id="PF00632">
    <property type="entry name" value="HECT"/>
    <property type="match status" value="1"/>
</dbReference>
<evidence type="ECO:0000256" key="1">
    <source>
        <dbReference type="ARBA" id="ARBA00022786"/>
    </source>
</evidence>
<gene>
    <name evidence="3" type="ORF">PLOB_00012184</name>
</gene>
<sequence length="405" mass="46628">INKEIVRAQEEGAQLERLRRSRSKRVLPEAEEDGSFLLVRVRHTSLGIVTRRFPVDAAMWNVYDWIGSLSCTPKYFSLSKEPKVPISPAEGVQISHSHLLTMTVEDDPLPLIEDDGEVAFHGYHLVNDQTYQVARVEPDLPEVFMEGDESVEMYREDEAISSKKLVVSFEGEQANGDGLLRELYSLFWESFFSQYCEGKSFLRLLPPVEMKLLSDVLEGKIALSSVQDEVMDIFDEYHQRTPPTASNLQETLVKIGTSEFVTKLFLPLLKIREGMGNFWDTVTEEEIDSIYELCTPSPTRVVKILHIVPLSPKEAKVERWLRRYLKEADSITLALFLRFSTGNDMVLPGRKIKVRFEDMAVLATRPTARTCFQVLTLPRNYQTYHRLRENLDFFIKNPSLWDLED</sequence>
<name>A0ABN8QXT4_9CNID</name>
<dbReference type="SUPFAM" id="SSF56204">
    <property type="entry name" value="Hect, E3 ligase catalytic domain"/>
    <property type="match status" value="1"/>
</dbReference>
<accession>A0ABN8QXT4</accession>
<dbReference type="EMBL" id="CALNXK010000167">
    <property type="protein sequence ID" value="CAH3171843.1"/>
    <property type="molecule type" value="Genomic_DNA"/>
</dbReference>
<proteinExistence type="predicted"/>
<keyword evidence="4" id="KW-1185">Reference proteome</keyword>